<keyword evidence="1" id="KW-1133">Transmembrane helix</keyword>
<proteinExistence type="predicted"/>
<feature type="transmembrane region" description="Helical" evidence="1">
    <location>
        <begin position="15"/>
        <end position="39"/>
    </location>
</feature>
<protein>
    <recommendedName>
        <fullName evidence="4">Transmembrane protein</fullName>
    </recommendedName>
</protein>
<comment type="caution">
    <text evidence="2">The sequence shown here is derived from an EMBL/GenBank/DDBJ whole genome shotgun (WGS) entry which is preliminary data.</text>
</comment>
<gene>
    <name evidence="2" type="ORF">JOF57_004345</name>
</gene>
<evidence type="ECO:0000313" key="3">
    <source>
        <dbReference type="Proteomes" id="UP000694460"/>
    </source>
</evidence>
<accession>A0ABS4ZY43</accession>
<name>A0ABS4ZY43_9MYCO</name>
<dbReference type="RefSeq" id="WP_209919830.1">
    <property type="nucleotide sequence ID" value="NZ_JAGIOP010000002.1"/>
</dbReference>
<reference evidence="2 3" key="1">
    <citation type="submission" date="2021-03" db="EMBL/GenBank/DDBJ databases">
        <title>Sequencing the genomes of 1000 actinobacteria strains.</title>
        <authorList>
            <person name="Klenk H.-P."/>
        </authorList>
    </citation>
    <scope>NUCLEOTIDE SEQUENCE [LARGE SCALE GENOMIC DNA]</scope>
    <source>
        <strain evidence="2 3">DSM 46713</strain>
    </source>
</reference>
<feature type="transmembrane region" description="Helical" evidence="1">
    <location>
        <begin position="90"/>
        <end position="111"/>
    </location>
</feature>
<feature type="transmembrane region" description="Helical" evidence="1">
    <location>
        <begin position="45"/>
        <end position="69"/>
    </location>
</feature>
<sequence length="255" mass="28170">MNEIRQPENWKNRTALIVMAFVMIGGMGVYCVAITLSALEGDDDVYALIAAGFAVTVWGTLLGSALGFVGTTRLRGVSTEAGTTLETSPAGRWCMGITAISFLLTSVLYLVCARERDDLPFMNPESPGDAITIMAVLLIITVIGIGWFLVKGRAASLCVGPDSITYVDGSRSHREFWDDIVDITDVPPHRNSRRPICLIRKDHRPVVVENANIYAPGGAALYWMVRHYWLHPERRMELTDGRALERLESVDFVPE</sequence>
<evidence type="ECO:0000256" key="1">
    <source>
        <dbReference type="SAM" id="Phobius"/>
    </source>
</evidence>
<evidence type="ECO:0000313" key="2">
    <source>
        <dbReference type="EMBL" id="MBP2454432.1"/>
    </source>
</evidence>
<dbReference type="EMBL" id="JAGIOP010000002">
    <property type="protein sequence ID" value="MBP2454432.1"/>
    <property type="molecule type" value="Genomic_DNA"/>
</dbReference>
<dbReference type="Proteomes" id="UP000694460">
    <property type="component" value="Unassembled WGS sequence"/>
</dbReference>
<keyword evidence="3" id="KW-1185">Reference proteome</keyword>
<keyword evidence="1" id="KW-0472">Membrane</keyword>
<organism evidence="2 3">
    <name type="scientific">Mycolicibacterium lutetiense</name>
    <dbReference type="NCBI Taxonomy" id="1641992"/>
    <lineage>
        <taxon>Bacteria</taxon>
        <taxon>Bacillati</taxon>
        <taxon>Actinomycetota</taxon>
        <taxon>Actinomycetes</taxon>
        <taxon>Mycobacteriales</taxon>
        <taxon>Mycobacteriaceae</taxon>
        <taxon>Mycolicibacterium</taxon>
    </lineage>
</organism>
<feature type="transmembrane region" description="Helical" evidence="1">
    <location>
        <begin position="131"/>
        <end position="150"/>
    </location>
</feature>
<keyword evidence="1" id="KW-0812">Transmembrane</keyword>
<evidence type="ECO:0008006" key="4">
    <source>
        <dbReference type="Google" id="ProtNLM"/>
    </source>
</evidence>